<keyword evidence="2" id="KW-1185">Reference proteome</keyword>
<dbReference type="Gene3D" id="3.30.160.250">
    <property type="match status" value="1"/>
</dbReference>
<name>A0A1M4UKR3_9BACT</name>
<dbReference type="InterPro" id="IPR035069">
    <property type="entry name" value="TTHA1013/TTHA0281-like"/>
</dbReference>
<evidence type="ECO:0000313" key="1">
    <source>
        <dbReference type="EMBL" id="SHE57170.1"/>
    </source>
</evidence>
<protein>
    <submittedName>
        <fullName evidence="1">Predicted nuclease of the RNAse H fold, HicB family</fullName>
    </submittedName>
</protein>
<dbReference type="RefSeq" id="WP_062175707.1">
    <property type="nucleotide sequence ID" value="NZ_BBXL01000001.1"/>
</dbReference>
<dbReference type="OrthoDB" id="965427at2"/>
<dbReference type="STRING" id="1346286.SAMN05444362_101630"/>
<organism evidence="1 2">
    <name type="scientific">Dysgonomonas macrotermitis</name>
    <dbReference type="NCBI Taxonomy" id="1346286"/>
    <lineage>
        <taxon>Bacteria</taxon>
        <taxon>Pseudomonadati</taxon>
        <taxon>Bacteroidota</taxon>
        <taxon>Bacteroidia</taxon>
        <taxon>Bacteroidales</taxon>
        <taxon>Dysgonomonadaceae</taxon>
        <taxon>Dysgonomonas</taxon>
    </lineage>
</organism>
<dbReference type="SUPFAM" id="SSF143100">
    <property type="entry name" value="TTHA1013/TTHA0281-like"/>
    <property type="match status" value="1"/>
</dbReference>
<evidence type="ECO:0000313" key="2">
    <source>
        <dbReference type="Proteomes" id="UP000184480"/>
    </source>
</evidence>
<sequence>MKLIAIIEKGKDGYGIYVTNLIDHGLTGMGKTVEAAKSDMYEALQLLVSIYTDEGNAVPDELDNPEFVFKYDIPSFFEDFDCIKISKIAAKAGINESLVRQYKNKLAFASEEQTNKIKDAVHELGKELLAVEFK</sequence>
<reference evidence="2" key="1">
    <citation type="submission" date="2016-11" db="EMBL/GenBank/DDBJ databases">
        <authorList>
            <person name="Varghese N."/>
            <person name="Submissions S."/>
        </authorList>
    </citation>
    <scope>NUCLEOTIDE SEQUENCE [LARGE SCALE GENOMIC DNA]</scope>
    <source>
        <strain evidence="2">DSM 27370</strain>
    </source>
</reference>
<dbReference type="AlphaFoldDB" id="A0A1M4UKR3"/>
<accession>A0A1M4UKR3</accession>
<dbReference type="Proteomes" id="UP000184480">
    <property type="component" value="Unassembled WGS sequence"/>
</dbReference>
<dbReference type="EMBL" id="FQUC01000001">
    <property type="protein sequence ID" value="SHE57170.1"/>
    <property type="molecule type" value="Genomic_DNA"/>
</dbReference>
<gene>
    <name evidence="1" type="ORF">SAMN05444362_101630</name>
</gene>
<proteinExistence type="predicted"/>